<evidence type="ECO:0000256" key="1">
    <source>
        <dbReference type="SAM" id="Phobius"/>
    </source>
</evidence>
<feature type="transmembrane region" description="Helical" evidence="1">
    <location>
        <begin position="184"/>
        <end position="202"/>
    </location>
</feature>
<feature type="transmembrane region" description="Helical" evidence="1">
    <location>
        <begin position="154"/>
        <end position="172"/>
    </location>
</feature>
<feature type="transmembrane region" description="Helical" evidence="1">
    <location>
        <begin position="28"/>
        <end position="46"/>
    </location>
</feature>
<dbReference type="EMBL" id="CP035282">
    <property type="protein sequence ID" value="QAT60083.1"/>
    <property type="molecule type" value="Genomic_DNA"/>
</dbReference>
<gene>
    <name evidence="2" type="ORF">EQM13_00100</name>
</gene>
<dbReference type="AlphaFoldDB" id="A0A410Q7Y9"/>
<name>A0A410Q7Y9_9FIRM</name>
<keyword evidence="1" id="KW-0472">Membrane</keyword>
<feature type="transmembrane region" description="Helical" evidence="1">
    <location>
        <begin position="78"/>
        <end position="95"/>
    </location>
</feature>
<dbReference type="RefSeq" id="WP_071140552.1">
    <property type="nucleotide sequence ID" value="NZ_CP035282.1"/>
</dbReference>
<feature type="transmembrane region" description="Helical" evidence="1">
    <location>
        <begin position="125"/>
        <end position="147"/>
    </location>
</feature>
<keyword evidence="1" id="KW-1133">Transmembrane helix</keyword>
<evidence type="ECO:0000313" key="2">
    <source>
        <dbReference type="EMBL" id="QAT60083.1"/>
    </source>
</evidence>
<evidence type="ECO:0000313" key="3">
    <source>
        <dbReference type="Proteomes" id="UP000287969"/>
    </source>
</evidence>
<dbReference type="Proteomes" id="UP000287969">
    <property type="component" value="Chromosome"/>
</dbReference>
<keyword evidence="3" id="KW-1185">Reference proteome</keyword>
<reference evidence="3" key="1">
    <citation type="submission" date="2019-01" db="EMBL/GenBank/DDBJ databases">
        <title>Draft genomes of a novel of Sporanaerobacter strains.</title>
        <authorList>
            <person name="Ma S."/>
        </authorList>
    </citation>
    <scope>NUCLEOTIDE SEQUENCE [LARGE SCALE GENOMIC DNA]</scope>
    <source>
        <strain evidence="3">NJN-17</strain>
    </source>
</reference>
<keyword evidence="1" id="KW-0812">Transmembrane</keyword>
<proteinExistence type="predicted"/>
<feature type="transmembrane region" description="Helical" evidence="1">
    <location>
        <begin position="5"/>
        <end position="22"/>
    </location>
</feature>
<organism evidence="2 3">
    <name type="scientific">Acidilutibacter cellobiosedens</name>
    <dbReference type="NCBI Taxonomy" id="2507161"/>
    <lineage>
        <taxon>Bacteria</taxon>
        <taxon>Bacillati</taxon>
        <taxon>Bacillota</taxon>
        <taxon>Tissierellia</taxon>
        <taxon>Tissierellales</taxon>
        <taxon>Acidilutibacteraceae</taxon>
        <taxon>Acidilutibacter</taxon>
    </lineage>
</organism>
<dbReference type="KEGG" id="spoa:EQM13_00100"/>
<evidence type="ECO:0008006" key="4">
    <source>
        <dbReference type="Google" id="ProtNLM"/>
    </source>
</evidence>
<accession>A0A410Q7Y9</accession>
<feature type="transmembrane region" description="Helical" evidence="1">
    <location>
        <begin position="102"/>
        <end position="119"/>
    </location>
</feature>
<dbReference type="OrthoDB" id="1707728at2"/>
<sequence length="210" mass="24467">MGKKDYSFGIILIAIGIMFLLLNLNVLSFSWIIFITSLFFIILYFYRKQMGYMTIGLILLAVSLVSLINEYIFDTVNIKGFVYLWILGIISLIMYKKYSTKGYLIFGCILPVIGTYSLIEELVYGDISWIFFLLLAVSFYVIYIVGYKRIGESWARNLSAIFVILSLLFLLSSKNVIKYGFWKVISYLWPILLVIIGVRIIYNMKKINRY</sequence>
<protein>
    <recommendedName>
        <fullName evidence="4">DUF5668 domain-containing protein</fullName>
    </recommendedName>
</protein>
<feature type="transmembrane region" description="Helical" evidence="1">
    <location>
        <begin position="53"/>
        <end position="72"/>
    </location>
</feature>